<evidence type="ECO:0000313" key="2">
    <source>
        <dbReference type="EnsemblPlants" id="OMERI03G07560.1"/>
    </source>
</evidence>
<protein>
    <submittedName>
        <fullName evidence="2">Uncharacterized protein</fullName>
    </submittedName>
</protein>
<organism evidence="2">
    <name type="scientific">Oryza meridionalis</name>
    <dbReference type="NCBI Taxonomy" id="40149"/>
    <lineage>
        <taxon>Eukaryota</taxon>
        <taxon>Viridiplantae</taxon>
        <taxon>Streptophyta</taxon>
        <taxon>Embryophyta</taxon>
        <taxon>Tracheophyta</taxon>
        <taxon>Spermatophyta</taxon>
        <taxon>Magnoliopsida</taxon>
        <taxon>Liliopsida</taxon>
        <taxon>Poales</taxon>
        <taxon>Poaceae</taxon>
        <taxon>BOP clade</taxon>
        <taxon>Oryzoideae</taxon>
        <taxon>Oryzeae</taxon>
        <taxon>Oryzinae</taxon>
        <taxon>Oryza</taxon>
    </lineage>
</organism>
<dbReference type="Gramene" id="OMERI03G07560.1">
    <property type="protein sequence ID" value="OMERI03G07560.1"/>
    <property type="gene ID" value="OMERI03G07560"/>
</dbReference>
<keyword evidence="3" id="KW-1185">Reference proteome</keyword>
<dbReference type="Proteomes" id="UP000008021">
    <property type="component" value="Chromosome 3"/>
</dbReference>
<feature type="region of interest" description="Disordered" evidence="1">
    <location>
        <begin position="1"/>
        <end position="44"/>
    </location>
</feature>
<dbReference type="HOGENOM" id="CLU_2798271_0_0_1"/>
<accession>A0A0E0CX00</accession>
<evidence type="ECO:0000313" key="3">
    <source>
        <dbReference type="Proteomes" id="UP000008021"/>
    </source>
</evidence>
<evidence type="ECO:0000256" key="1">
    <source>
        <dbReference type="SAM" id="MobiDB-lite"/>
    </source>
</evidence>
<proteinExistence type="predicted"/>
<feature type="compositionally biased region" description="Basic and acidic residues" evidence="1">
    <location>
        <begin position="1"/>
        <end position="11"/>
    </location>
</feature>
<reference evidence="2" key="2">
    <citation type="submission" date="2018-05" db="EMBL/GenBank/DDBJ databases">
        <title>OmerRS3 (Oryza meridionalis Reference Sequence Version 3).</title>
        <authorList>
            <person name="Zhang J."/>
            <person name="Kudrna D."/>
            <person name="Lee S."/>
            <person name="Talag J."/>
            <person name="Welchert J."/>
            <person name="Wing R.A."/>
        </authorList>
    </citation>
    <scope>NUCLEOTIDE SEQUENCE [LARGE SCALE GENOMIC DNA]</scope>
    <source>
        <strain evidence="2">cv. OR44</strain>
    </source>
</reference>
<dbReference type="EnsemblPlants" id="OMERI03G07560.1">
    <property type="protein sequence ID" value="OMERI03G07560.1"/>
    <property type="gene ID" value="OMERI03G07560"/>
</dbReference>
<reference evidence="2" key="1">
    <citation type="submission" date="2015-04" db="UniProtKB">
        <authorList>
            <consortium name="EnsemblPlants"/>
        </authorList>
    </citation>
    <scope>IDENTIFICATION</scope>
</reference>
<dbReference type="AlphaFoldDB" id="A0A0E0CX00"/>
<name>A0A0E0CX00_9ORYZ</name>
<sequence length="68" mass="7458">MAAEFPKDVRRGGTPAAITRGRVEPDGRAASASGCLMRRSEGRRRPWRHLLKITSVGRQGHLPSSKGY</sequence>